<proteinExistence type="predicted"/>
<evidence type="ECO:0000256" key="3">
    <source>
        <dbReference type="ARBA" id="ARBA00022737"/>
    </source>
</evidence>
<evidence type="ECO:0000313" key="13">
    <source>
        <dbReference type="Proteomes" id="UP000663834"/>
    </source>
</evidence>
<keyword evidence="6 9" id="KW-0440">LIM domain</keyword>
<evidence type="ECO:0000256" key="4">
    <source>
        <dbReference type="ARBA" id="ARBA00022833"/>
    </source>
</evidence>
<dbReference type="FunFam" id="2.10.110.10:FF:000001">
    <property type="entry name" value="Cysteine and glycine-rich protein 1"/>
    <property type="match status" value="1"/>
</dbReference>
<evidence type="ECO:0000256" key="9">
    <source>
        <dbReference type="PROSITE-ProRule" id="PRU00125"/>
    </source>
</evidence>
<dbReference type="CDD" id="cd09326">
    <property type="entry name" value="LIM_CRP_like"/>
    <property type="match status" value="1"/>
</dbReference>
<reference evidence="12" key="1">
    <citation type="submission" date="2021-02" db="EMBL/GenBank/DDBJ databases">
        <authorList>
            <person name="Nowell W R."/>
        </authorList>
    </citation>
    <scope>NUCLEOTIDE SEQUENCE</scope>
</reference>
<feature type="domain" description="LIM zinc-binding" evidence="11">
    <location>
        <begin position="246"/>
        <end position="306"/>
    </location>
</feature>
<dbReference type="AlphaFoldDB" id="A0A815U273"/>
<accession>A0A815U273</accession>
<dbReference type="PROSITE" id="PS00478">
    <property type="entry name" value="LIM_DOMAIN_1"/>
    <property type="match status" value="2"/>
</dbReference>
<dbReference type="GO" id="GO:0046872">
    <property type="term" value="F:metal ion binding"/>
    <property type="evidence" value="ECO:0007669"/>
    <property type="project" value="UniProtKB-KW"/>
</dbReference>
<feature type="region of interest" description="Disordered" evidence="10">
    <location>
        <begin position="53"/>
        <end position="74"/>
    </location>
</feature>
<feature type="compositionally biased region" description="Low complexity" evidence="10">
    <location>
        <begin position="151"/>
        <end position="166"/>
    </location>
</feature>
<evidence type="ECO:0000259" key="11">
    <source>
        <dbReference type="PROSITE" id="PS50023"/>
    </source>
</evidence>
<dbReference type="PANTHER" id="PTHR46074">
    <property type="entry name" value="CYSTEINE-RICH PROTEIN CRIP FAMILY MEMBER"/>
    <property type="match status" value="1"/>
</dbReference>
<feature type="compositionally biased region" description="Polar residues" evidence="10">
    <location>
        <begin position="53"/>
        <end position="63"/>
    </location>
</feature>
<keyword evidence="5" id="KW-0007">Acetylation</keyword>
<dbReference type="Pfam" id="PF00412">
    <property type="entry name" value="LIM"/>
    <property type="match status" value="2"/>
</dbReference>
<dbReference type="SUPFAM" id="SSF57716">
    <property type="entry name" value="Glucocorticoid receptor-like (DNA-binding domain)"/>
    <property type="match status" value="4"/>
</dbReference>
<dbReference type="Proteomes" id="UP000663834">
    <property type="component" value="Unassembled WGS sequence"/>
</dbReference>
<keyword evidence="4 9" id="KW-0862">Zinc</keyword>
<dbReference type="OrthoDB" id="8062037at2759"/>
<dbReference type="Gene3D" id="2.10.110.10">
    <property type="entry name" value="Cysteine Rich Protein"/>
    <property type="match status" value="2"/>
</dbReference>
<evidence type="ECO:0000313" key="12">
    <source>
        <dbReference type="EMBL" id="CAF1508292.1"/>
    </source>
</evidence>
<dbReference type="InterPro" id="IPR001781">
    <property type="entry name" value="Znf_LIM"/>
</dbReference>
<keyword evidence="1" id="KW-0488">Methylation</keyword>
<dbReference type="EMBL" id="CAJNOW010007226">
    <property type="protein sequence ID" value="CAF1508292.1"/>
    <property type="molecule type" value="Genomic_DNA"/>
</dbReference>
<gene>
    <name evidence="12" type="ORF">KQP761_LOCUS15017</name>
</gene>
<keyword evidence="2 9" id="KW-0479">Metal-binding</keyword>
<dbReference type="SMART" id="SM00132">
    <property type="entry name" value="LIM"/>
    <property type="match status" value="2"/>
</dbReference>
<evidence type="ECO:0000256" key="7">
    <source>
        <dbReference type="ARBA" id="ARBA00055254"/>
    </source>
</evidence>
<evidence type="ECO:0000256" key="6">
    <source>
        <dbReference type="ARBA" id="ARBA00023038"/>
    </source>
</evidence>
<dbReference type="CDD" id="cd09358">
    <property type="entry name" value="LIM_Mical_like"/>
    <property type="match status" value="1"/>
</dbReference>
<evidence type="ECO:0000256" key="2">
    <source>
        <dbReference type="ARBA" id="ARBA00022723"/>
    </source>
</evidence>
<keyword evidence="3" id="KW-0677">Repeat</keyword>
<feature type="region of interest" description="Disordered" evidence="10">
    <location>
        <begin position="147"/>
        <end position="209"/>
    </location>
</feature>
<sequence length="310" mass="34273">MRQRTEFKTKMRCMTSSSSSPRCSRTFDLLLSQFPDLADLSIKSNLETSPIMASTRNSSQSLENTDRSNSKPGQWRASISAPLCAFCNKSVYPAEELTAAGQKFHKLCLKCVSCNTILSLGNFNEREKKLYCSGCYRRQHGPRTVGYGIATTLTPSLDTPPTSPDSNQEEIDSTRELTNTDDDNTDRKTPINSSPSHASSDDDYLRSSIPYPDERVTRQALPTVNRPTATTVVSGAAFKMMSISGKICPRCSKTVYSAEEVKAVGKSFHKRCYTCANCKGTISGANFSERDGELYDNKCYQRLFGSKGII</sequence>
<organism evidence="12 13">
    <name type="scientific">Rotaria magnacalcarata</name>
    <dbReference type="NCBI Taxonomy" id="392030"/>
    <lineage>
        <taxon>Eukaryota</taxon>
        <taxon>Metazoa</taxon>
        <taxon>Spiralia</taxon>
        <taxon>Gnathifera</taxon>
        <taxon>Rotifera</taxon>
        <taxon>Eurotatoria</taxon>
        <taxon>Bdelloidea</taxon>
        <taxon>Philodinida</taxon>
        <taxon>Philodinidae</taxon>
        <taxon>Rotaria</taxon>
    </lineage>
</organism>
<dbReference type="PROSITE" id="PS50023">
    <property type="entry name" value="LIM_DOMAIN_2"/>
    <property type="match status" value="2"/>
</dbReference>
<feature type="domain" description="LIM zinc-binding" evidence="11">
    <location>
        <begin position="82"/>
        <end position="142"/>
    </location>
</feature>
<evidence type="ECO:0000256" key="10">
    <source>
        <dbReference type="SAM" id="MobiDB-lite"/>
    </source>
</evidence>
<dbReference type="PANTHER" id="PTHR46074:SF5">
    <property type="entry name" value="LIM DOMAIN-CONTAINING PROTEIN C"/>
    <property type="match status" value="1"/>
</dbReference>
<evidence type="ECO:0000256" key="8">
    <source>
        <dbReference type="ARBA" id="ARBA00072537"/>
    </source>
</evidence>
<protein>
    <recommendedName>
        <fullName evidence="8">Cysteine-rich protein 1</fullName>
    </recommendedName>
</protein>
<evidence type="ECO:0000256" key="1">
    <source>
        <dbReference type="ARBA" id="ARBA00022481"/>
    </source>
</evidence>
<evidence type="ECO:0000256" key="5">
    <source>
        <dbReference type="ARBA" id="ARBA00022990"/>
    </source>
</evidence>
<name>A0A815U273_9BILA</name>
<dbReference type="FunFam" id="2.10.110.10:FF:000054">
    <property type="entry name" value="Cysteine-rich protein 1"/>
    <property type="match status" value="1"/>
</dbReference>
<comment type="function">
    <text evidence="7">Seems to have a role in zinc absorption and may function as an intracellular zinc transport protein.</text>
</comment>
<comment type="caution">
    <text evidence="12">The sequence shown here is derived from an EMBL/GenBank/DDBJ whole genome shotgun (WGS) entry which is preliminary data.</text>
</comment>